<evidence type="ECO:0000259" key="3">
    <source>
        <dbReference type="PROSITE" id="PS50222"/>
    </source>
</evidence>
<dbReference type="GO" id="GO:0016460">
    <property type="term" value="C:myosin II complex"/>
    <property type="evidence" value="ECO:0007669"/>
    <property type="project" value="TreeGrafter"/>
</dbReference>
<dbReference type="Pfam" id="PF13499">
    <property type="entry name" value="EF-hand_7"/>
    <property type="match status" value="2"/>
</dbReference>
<name>A0A813PH29_9BILA</name>
<dbReference type="GO" id="GO:0005509">
    <property type="term" value="F:calcium ion binding"/>
    <property type="evidence" value="ECO:0007669"/>
    <property type="project" value="InterPro"/>
</dbReference>
<dbReference type="PROSITE" id="PS50222">
    <property type="entry name" value="EF_HAND_2"/>
    <property type="match status" value="3"/>
</dbReference>
<keyword evidence="2" id="KW-0106">Calcium</keyword>
<dbReference type="SMART" id="SM00054">
    <property type="entry name" value="EFh"/>
    <property type="match status" value="3"/>
</dbReference>
<feature type="domain" description="EF-hand" evidence="3">
    <location>
        <begin position="12"/>
        <end position="47"/>
    </location>
</feature>
<evidence type="ECO:0000256" key="1">
    <source>
        <dbReference type="ARBA" id="ARBA00022737"/>
    </source>
</evidence>
<dbReference type="InterPro" id="IPR011992">
    <property type="entry name" value="EF-hand-dom_pair"/>
</dbReference>
<reference evidence="4" key="1">
    <citation type="submission" date="2021-02" db="EMBL/GenBank/DDBJ databases">
        <authorList>
            <person name="Nowell W R."/>
        </authorList>
    </citation>
    <scope>NUCLEOTIDE SEQUENCE</scope>
    <source>
        <strain evidence="4">Ploen Becks lab</strain>
    </source>
</reference>
<dbReference type="EMBL" id="CAJNOC010000378">
    <property type="protein sequence ID" value="CAF0752818.1"/>
    <property type="molecule type" value="Genomic_DNA"/>
</dbReference>
<dbReference type="InterPro" id="IPR050230">
    <property type="entry name" value="CALM/Myosin/TropC-like"/>
</dbReference>
<gene>
    <name evidence="4" type="ORF">OXX778_LOCUS4010</name>
</gene>
<dbReference type="InterPro" id="IPR002048">
    <property type="entry name" value="EF_hand_dom"/>
</dbReference>
<dbReference type="Proteomes" id="UP000663879">
    <property type="component" value="Unassembled WGS sequence"/>
</dbReference>
<feature type="domain" description="EF-hand" evidence="3">
    <location>
        <begin position="83"/>
        <end position="118"/>
    </location>
</feature>
<keyword evidence="5" id="KW-1185">Reference proteome</keyword>
<evidence type="ECO:0000313" key="4">
    <source>
        <dbReference type="EMBL" id="CAF0752818.1"/>
    </source>
</evidence>
<keyword evidence="1" id="KW-0677">Repeat</keyword>
<dbReference type="CDD" id="cd00051">
    <property type="entry name" value="EFh"/>
    <property type="match status" value="2"/>
</dbReference>
<dbReference type="FunFam" id="1.10.238.10:FF:000001">
    <property type="entry name" value="Calmodulin 1"/>
    <property type="match status" value="1"/>
</dbReference>
<evidence type="ECO:0000313" key="5">
    <source>
        <dbReference type="Proteomes" id="UP000663879"/>
    </source>
</evidence>
<dbReference type="OrthoDB" id="26525at2759"/>
<dbReference type="AlphaFoldDB" id="A0A813PH29"/>
<dbReference type="PANTHER" id="PTHR23048:SF0">
    <property type="entry name" value="CALMODULIN LIKE 3"/>
    <property type="match status" value="1"/>
</dbReference>
<dbReference type="SUPFAM" id="SSF47473">
    <property type="entry name" value="EF-hand"/>
    <property type="match status" value="1"/>
</dbReference>
<evidence type="ECO:0000256" key="2">
    <source>
        <dbReference type="ARBA" id="ARBA00022837"/>
    </source>
</evidence>
<protein>
    <recommendedName>
        <fullName evidence="3">EF-hand domain-containing protein</fullName>
    </recommendedName>
</protein>
<accession>A0A813PH29</accession>
<proteinExistence type="predicted"/>
<comment type="caution">
    <text evidence="4">The sequence shown here is derived from an EMBL/GenBank/DDBJ whole genome shotgun (WGS) entry which is preliminary data.</text>
</comment>
<sequence length="151" mass="17569">MSSKTNVKMSQKEIQDYQEAFNFFDSDRDGYINTQEVGKVMRSVGLYPSEEEISQIMKSTSRTKVDFNEFLNLASKNIIDNKINETQMREAFKMFDNFGNGLVNLQQMRNALQNLGEKLRDEEIDEMIRESDIDAEGNVNYEDLVKILTRN</sequence>
<feature type="domain" description="EF-hand" evidence="3">
    <location>
        <begin position="119"/>
        <end position="151"/>
    </location>
</feature>
<dbReference type="Gene3D" id="1.10.238.10">
    <property type="entry name" value="EF-hand"/>
    <property type="match status" value="2"/>
</dbReference>
<dbReference type="InterPro" id="IPR018247">
    <property type="entry name" value="EF_Hand_1_Ca_BS"/>
</dbReference>
<dbReference type="PANTHER" id="PTHR23048">
    <property type="entry name" value="MYOSIN LIGHT CHAIN 1, 3"/>
    <property type="match status" value="1"/>
</dbReference>
<dbReference type="PROSITE" id="PS00018">
    <property type="entry name" value="EF_HAND_1"/>
    <property type="match status" value="2"/>
</dbReference>
<organism evidence="4 5">
    <name type="scientific">Brachionus calyciflorus</name>
    <dbReference type="NCBI Taxonomy" id="104777"/>
    <lineage>
        <taxon>Eukaryota</taxon>
        <taxon>Metazoa</taxon>
        <taxon>Spiralia</taxon>
        <taxon>Gnathifera</taxon>
        <taxon>Rotifera</taxon>
        <taxon>Eurotatoria</taxon>
        <taxon>Monogononta</taxon>
        <taxon>Pseudotrocha</taxon>
        <taxon>Ploima</taxon>
        <taxon>Brachionidae</taxon>
        <taxon>Brachionus</taxon>
    </lineage>
</organism>